<proteinExistence type="evidence at transcript level"/>
<evidence type="ECO:0000259" key="6">
    <source>
        <dbReference type="PROSITE" id="PS50950"/>
    </source>
</evidence>
<keyword evidence="4 5" id="KW-0238">DNA-binding</keyword>
<name>A0A1E1XL75_AMBSC</name>
<dbReference type="AlphaFoldDB" id="A0A1E1XL75"/>
<dbReference type="InterPro" id="IPR026516">
    <property type="entry name" value="THAP1/10"/>
</dbReference>
<dbReference type="PANTHER" id="PTHR46600">
    <property type="entry name" value="THAP DOMAIN-CONTAINING"/>
    <property type="match status" value="1"/>
</dbReference>
<reference evidence="7" key="2">
    <citation type="journal article" date="2017" name="Front. Cell. Infect. Microbiol.">
        <title>Analysis of the Salivary Gland Transcriptome of Unfed and Partially Fed Amblyomma sculptum Ticks and Descriptive Proteome of the Saliva.</title>
        <authorList>
            <person name="Esteves E."/>
            <person name="Maruyama S.R."/>
            <person name="Kawahara R."/>
            <person name="Fujita A."/>
            <person name="Martins L.A."/>
            <person name="Righi A.A."/>
            <person name="Costa F.B."/>
            <person name="Palmisano G."/>
            <person name="Labruna M.B."/>
            <person name="Sa-Nunes A."/>
            <person name="Ribeiro J.M.C."/>
            <person name="Fogaca A.C."/>
        </authorList>
    </citation>
    <scope>NUCLEOTIDE SEQUENCE</scope>
</reference>
<evidence type="ECO:0000256" key="1">
    <source>
        <dbReference type="ARBA" id="ARBA00022723"/>
    </source>
</evidence>
<dbReference type="PANTHER" id="PTHR46600:SF11">
    <property type="entry name" value="THAP DOMAIN-CONTAINING PROTEIN 10"/>
    <property type="match status" value="1"/>
</dbReference>
<evidence type="ECO:0000256" key="2">
    <source>
        <dbReference type="ARBA" id="ARBA00022771"/>
    </source>
</evidence>
<feature type="non-terminal residue" evidence="7">
    <location>
        <position position="1"/>
    </location>
</feature>
<dbReference type="SMART" id="SM00692">
    <property type="entry name" value="DM3"/>
    <property type="match status" value="1"/>
</dbReference>
<organism evidence="7">
    <name type="scientific">Amblyomma sculptum</name>
    <name type="common">Tick</name>
    <dbReference type="NCBI Taxonomy" id="1581419"/>
    <lineage>
        <taxon>Eukaryota</taxon>
        <taxon>Metazoa</taxon>
        <taxon>Ecdysozoa</taxon>
        <taxon>Arthropoda</taxon>
        <taxon>Chelicerata</taxon>
        <taxon>Arachnida</taxon>
        <taxon>Acari</taxon>
        <taxon>Parasitiformes</taxon>
        <taxon>Ixodida</taxon>
        <taxon>Ixodoidea</taxon>
        <taxon>Ixodidae</taxon>
        <taxon>Amblyomminae</taxon>
        <taxon>Amblyomma</taxon>
    </lineage>
</organism>
<reference evidence="7" key="1">
    <citation type="submission" date="2016-09" db="EMBL/GenBank/DDBJ databases">
        <authorList>
            <person name="Capua I."/>
            <person name="De Benedictis P."/>
            <person name="Joannis T."/>
            <person name="Lombin L.H."/>
            <person name="Cattoli G."/>
        </authorList>
    </citation>
    <scope>NUCLEOTIDE SEQUENCE</scope>
</reference>
<sequence>VMEKKTKRADTHCYAPGCKTGYPGFRVLNRRTLSLFKAPKDEAQRKQWERNLHRSDKPLSETSAVCERHFEEPFIVRHYVHKIDGKEVRIPRGKPALTADAVPTLLPDLPAYLSKQVRQKRRERKRPAACAVEPAKKVRLLRRDLHDSCQHDTNVQEESVSL</sequence>
<keyword evidence="1" id="KW-0479">Metal-binding</keyword>
<dbReference type="PROSITE" id="PS50950">
    <property type="entry name" value="ZF_THAP"/>
    <property type="match status" value="1"/>
</dbReference>
<dbReference type="InterPro" id="IPR006612">
    <property type="entry name" value="THAP_Znf"/>
</dbReference>
<keyword evidence="2 5" id="KW-0863">Zinc-finger</keyword>
<protein>
    <recommendedName>
        <fullName evidence="6">THAP-type domain-containing protein</fullName>
    </recommendedName>
</protein>
<feature type="non-terminal residue" evidence="7">
    <location>
        <position position="162"/>
    </location>
</feature>
<dbReference type="SMART" id="SM00980">
    <property type="entry name" value="THAP"/>
    <property type="match status" value="1"/>
</dbReference>
<accession>A0A1E1XL75</accession>
<feature type="domain" description="THAP-type" evidence="6">
    <location>
        <begin position="9"/>
        <end position="106"/>
    </location>
</feature>
<dbReference type="InterPro" id="IPR038441">
    <property type="entry name" value="THAP_Znf_sf"/>
</dbReference>
<dbReference type="GO" id="GO:0043565">
    <property type="term" value="F:sequence-specific DNA binding"/>
    <property type="evidence" value="ECO:0007669"/>
    <property type="project" value="InterPro"/>
</dbReference>
<evidence type="ECO:0000256" key="3">
    <source>
        <dbReference type="ARBA" id="ARBA00022833"/>
    </source>
</evidence>
<evidence type="ECO:0000256" key="5">
    <source>
        <dbReference type="PROSITE-ProRule" id="PRU00309"/>
    </source>
</evidence>
<dbReference type="EMBL" id="GFAA01003598">
    <property type="protein sequence ID" value="JAT99836.1"/>
    <property type="molecule type" value="mRNA"/>
</dbReference>
<dbReference type="Gene3D" id="6.20.210.20">
    <property type="entry name" value="THAP domain"/>
    <property type="match status" value="1"/>
</dbReference>
<dbReference type="SUPFAM" id="SSF57716">
    <property type="entry name" value="Glucocorticoid receptor-like (DNA-binding domain)"/>
    <property type="match status" value="1"/>
</dbReference>
<evidence type="ECO:0000313" key="7">
    <source>
        <dbReference type="EMBL" id="JAT99836.1"/>
    </source>
</evidence>
<keyword evidence="3" id="KW-0862">Zinc</keyword>
<evidence type="ECO:0000256" key="4">
    <source>
        <dbReference type="ARBA" id="ARBA00023125"/>
    </source>
</evidence>
<dbReference type="GO" id="GO:0008270">
    <property type="term" value="F:zinc ion binding"/>
    <property type="evidence" value="ECO:0007669"/>
    <property type="project" value="UniProtKB-KW"/>
</dbReference>
<dbReference type="Pfam" id="PF05485">
    <property type="entry name" value="THAP"/>
    <property type="match status" value="1"/>
</dbReference>